<keyword evidence="12 13" id="KW-0472">Membrane</keyword>
<evidence type="ECO:0000313" key="15">
    <source>
        <dbReference type="EMBL" id="TZE80825.1"/>
    </source>
</evidence>
<dbReference type="PANTHER" id="PTHR35864">
    <property type="entry name" value="ZINC METALLOPROTEASE MJ0611-RELATED"/>
    <property type="match status" value="1"/>
</dbReference>
<dbReference type="Proteomes" id="UP000322976">
    <property type="component" value="Unassembled WGS sequence"/>
</dbReference>
<keyword evidence="8" id="KW-0378">Hydrolase</keyword>
<sequence>MEFLYKLPALLIAITVHEYSHGLTAYKLGDPTPKHAGRLTLNPLAHLDPVGAFMLFIFRFGWAKPVPINPLYFSNRKIGIFLVSIAGPLSNLLISILSVIILRFITPGSVIYNLLILIYWFNLSLCIFNLIPLSPLDGSHILYSLLPQKYYLYLQQFDQIGQIILFILLITGVIGHILNPILNMVNNVILHLFI</sequence>
<gene>
    <name evidence="15" type="ORF">FWJ32_12010</name>
</gene>
<dbReference type="GO" id="GO:0005886">
    <property type="term" value="C:plasma membrane"/>
    <property type="evidence" value="ECO:0007669"/>
    <property type="project" value="UniProtKB-SubCell"/>
</dbReference>
<feature type="transmembrane region" description="Helical" evidence="13">
    <location>
        <begin position="111"/>
        <end position="131"/>
    </location>
</feature>
<dbReference type="GO" id="GO:0046872">
    <property type="term" value="F:metal ion binding"/>
    <property type="evidence" value="ECO:0007669"/>
    <property type="project" value="UniProtKB-KW"/>
</dbReference>
<feature type="transmembrane region" description="Helical" evidence="13">
    <location>
        <begin position="163"/>
        <end position="182"/>
    </location>
</feature>
<feature type="transmembrane region" description="Helical" evidence="13">
    <location>
        <begin position="78"/>
        <end position="105"/>
    </location>
</feature>
<name>A0A5D8Q7V1_9THEO</name>
<evidence type="ECO:0000256" key="7">
    <source>
        <dbReference type="ARBA" id="ARBA00022723"/>
    </source>
</evidence>
<keyword evidence="6 13" id="KW-0812">Transmembrane</keyword>
<evidence type="ECO:0000256" key="5">
    <source>
        <dbReference type="ARBA" id="ARBA00022670"/>
    </source>
</evidence>
<dbReference type="PANTHER" id="PTHR35864:SF1">
    <property type="entry name" value="ZINC METALLOPROTEASE YWHC-RELATED"/>
    <property type="match status" value="1"/>
</dbReference>
<reference evidence="15 16" key="1">
    <citation type="submission" date="2019-08" db="EMBL/GenBank/DDBJ databases">
        <title>Calorimonas adulescens gen. nov., sp. nov., an anaerobic thermophilic bacterium from Sakhalin hot spring.</title>
        <authorList>
            <person name="Khomyakova M.A."/>
            <person name="Merkel A.Y."/>
            <person name="Novikov A."/>
            <person name="Bonch-Osmolovskaya E.A."/>
            <person name="Slobodkin A.I."/>
        </authorList>
    </citation>
    <scope>NUCLEOTIDE SEQUENCE [LARGE SCALE GENOMIC DNA]</scope>
    <source>
        <strain evidence="15 16">A05MB</strain>
    </source>
</reference>
<evidence type="ECO:0000256" key="9">
    <source>
        <dbReference type="ARBA" id="ARBA00022833"/>
    </source>
</evidence>
<organism evidence="15 16">
    <name type="scientific">Calorimonas adulescens</name>
    <dbReference type="NCBI Taxonomy" id="2606906"/>
    <lineage>
        <taxon>Bacteria</taxon>
        <taxon>Bacillati</taxon>
        <taxon>Bacillota</taxon>
        <taxon>Clostridia</taxon>
        <taxon>Thermoanaerobacterales</taxon>
        <taxon>Thermoanaerobacteraceae</taxon>
        <taxon>Calorimonas</taxon>
    </lineage>
</organism>
<evidence type="ECO:0000259" key="14">
    <source>
        <dbReference type="Pfam" id="PF02163"/>
    </source>
</evidence>
<keyword evidence="5 15" id="KW-0645">Protease</keyword>
<keyword evidence="4" id="KW-1003">Cell membrane</keyword>
<dbReference type="InterPro" id="IPR008915">
    <property type="entry name" value="Peptidase_M50"/>
</dbReference>
<keyword evidence="10 13" id="KW-1133">Transmembrane helix</keyword>
<comment type="similarity">
    <text evidence="3">Belongs to the peptidase M50B family.</text>
</comment>
<evidence type="ECO:0000256" key="13">
    <source>
        <dbReference type="SAM" id="Phobius"/>
    </source>
</evidence>
<evidence type="ECO:0000256" key="8">
    <source>
        <dbReference type="ARBA" id="ARBA00022801"/>
    </source>
</evidence>
<evidence type="ECO:0000256" key="11">
    <source>
        <dbReference type="ARBA" id="ARBA00023049"/>
    </source>
</evidence>
<dbReference type="EMBL" id="VTPS01000023">
    <property type="protein sequence ID" value="TZE80825.1"/>
    <property type="molecule type" value="Genomic_DNA"/>
</dbReference>
<comment type="cofactor">
    <cofactor evidence="1">
        <name>Zn(2+)</name>
        <dbReference type="ChEBI" id="CHEBI:29105"/>
    </cofactor>
</comment>
<keyword evidence="7" id="KW-0479">Metal-binding</keyword>
<accession>A0A5D8Q7V1</accession>
<keyword evidence="11" id="KW-0482">Metalloprotease</keyword>
<keyword evidence="16" id="KW-1185">Reference proteome</keyword>
<dbReference type="InterPro" id="IPR044537">
    <property type="entry name" value="Rip2-like"/>
</dbReference>
<evidence type="ECO:0000256" key="3">
    <source>
        <dbReference type="ARBA" id="ARBA00007931"/>
    </source>
</evidence>
<dbReference type="AlphaFoldDB" id="A0A5D8Q7V1"/>
<dbReference type="CDD" id="cd06158">
    <property type="entry name" value="S2P-M50_like_1"/>
    <property type="match status" value="1"/>
</dbReference>
<evidence type="ECO:0000256" key="4">
    <source>
        <dbReference type="ARBA" id="ARBA00022475"/>
    </source>
</evidence>
<dbReference type="Pfam" id="PF02163">
    <property type="entry name" value="Peptidase_M50"/>
    <property type="match status" value="1"/>
</dbReference>
<proteinExistence type="inferred from homology"/>
<evidence type="ECO:0000256" key="6">
    <source>
        <dbReference type="ARBA" id="ARBA00022692"/>
    </source>
</evidence>
<dbReference type="RefSeq" id="WP_149546204.1">
    <property type="nucleotide sequence ID" value="NZ_VTPS01000023.1"/>
</dbReference>
<dbReference type="GO" id="GO:0006508">
    <property type="term" value="P:proteolysis"/>
    <property type="evidence" value="ECO:0007669"/>
    <property type="project" value="UniProtKB-KW"/>
</dbReference>
<evidence type="ECO:0000256" key="12">
    <source>
        <dbReference type="ARBA" id="ARBA00023136"/>
    </source>
</evidence>
<dbReference type="InterPro" id="IPR052348">
    <property type="entry name" value="Metallopeptidase_M50B"/>
</dbReference>
<feature type="domain" description="Peptidase M50" evidence="14">
    <location>
        <begin position="111"/>
        <end position="168"/>
    </location>
</feature>
<dbReference type="GO" id="GO:0008237">
    <property type="term" value="F:metallopeptidase activity"/>
    <property type="evidence" value="ECO:0007669"/>
    <property type="project" value="UniProtKB-KW"/>
</dbReference>
<protein>
    <submittedName>
        <fullName evidence="15">Site-2 protease family protein</fullName>
    </submittedName>
</protein>
<comment type="subcellular location">
    <subcellularLocation>
        <location evidence="2">Cell membrane</location>
        <topology evidence="2">Multi-pass membrane protein</topology>
    </subcellularLocation>
</comment>
<evidence type="ECO:0000256" key="1">
    <source>
        <dbReference type="ARBA" id="ARBA00001947"/>
    </source>
</evidence>
<comment type="caution">
    <text evidence="15">The sequence shown here is derived from an EMBL/GenBank/DDBJ whole genome shotgun (WGS) entry which is preliminary data.</text>
</comment>
<evidence type="ECO:0000313" key="16">
    <source>
        <dbReference type="Proteomes" id="UP000322976"/>
    </source>
</evidence>
<evidence type="ECO:0000256" key="2">
    <source>
        <dbReference type="ARBA" id="ARBA00004651"/>
    </source>
</evidence>
<evidence type="ECO:0000256" key="10">
    <source>
        <dbReference type="ARBA" id="ARBA00022989"/>
    </source>
</evidence>
<keyword evidence="9" id="KW-0862">Zinc</keyword>